<dbReference type="GO" id="GO:0015095">
    <property type="term" value="F:magnesium ion transmembrane transporter activity"/>
    <property type="evidence" value="ECO:0007669"/>
    <property type="project" value="InterPro"/>
</dbReference>
<proteinExistence type="predicted"/>
<keyword evidence="7" id="KW-1185">Reference proteome</keyword>
<dbReference type="Pfam" id="PF05653">
    <property type="entry name" value="Mg_trans_NIPA"/>
    <property type="match status" value="1"/>
</dbReference>
<feature type="transmembrane region" description="Helical" evidence="5">
    <location>
        <begin position="137"/>
        <end position="156"/>
    </location>
</feature>
<protein>
    <submittedName>
        <fullName evidence="6">Uncharacterized protein</fullName>
    </submittedName>
</protein>
<dbReference type="EMBL" id="NGAF01000003">
    <property type="protein sequence ID" value="OXR45675.1"/>
    <property type="molecule type" value="Genomic_DNA"/>
</dbReference>
<feature type="transmembrane region" description="Helical" evidence="5">
    <location>
        <begin position="261"/>
        <end position="282"/>
    </location>
</feature>
<dbReference type="Proteomes" id="UP000215506">
    <property type="component" value="Unassembled WGS sequence"/>
</dbReference>
<feature type="transmembrane region" description="Helical" evidence="5">
    <location>
        <begin position="68"/>
        <end position="93"/>
    </location>
</feature>
<comment type="subcellular location">
    <subcellularLocation>
        <location evidence="1">Membrane</location>
        <topology evidence="1">Multi-pass membrane protein</topology>
    </subcellularLocation>
</comment>
<evidence type="ECO:0000256" key="1">
    <source>
        <dbReference type="ARBA" id="ARBA00004141"/>
    </source>
</evidence>
<reference evidence="6 7" key="1">
    <citation type="submission" date="2017-07" db="EMBL/GenBank/DDBJ databases">
        <title>First draft Genome Sequence of Nocardia cerradoensis isolated from human infection.</title>
        <authorList>
            <person name="Carrasco G."/>
        </authorList>
    </citation>
    <scope>NUCLEOTIDE SEQUENCE [LARGE SCALE GENOMIC DNA]</scope>
    <source>
        <strain evidence="6 7">CNM20130759</strain>
    </source>
</reference>
<dbReference type="AlphaFoldDB" id="A0A231H9Y9"/>
<dbReference type="RefSeq" id="WP_094025022.1">
    <property type="nucleotide sequence ID" value="NZ_NGAF01000003.1"/>
</dbReference>
<dbReference type="GO" id="GO:0016020">
    <property type="term" value="C:membrane"/>
    <property type="evidence" value="ECO:0007669"/>
    <property type="project" value="UniProtKB-SubCell"/>
</dbReference>
<evidence type="ECO:0000256" key="3">
    <source>
        <dbReference type="ARBA" id="ARBA00022989"/>
    </source>
</evidence>
<feature type="transmembrane region" description="Helical" evidence="5">
    <location>
        <begin position="231"/>
        <end position="255"/>
    </location>
</feature>
<evidence type="ECO:0000256" key="5">
    <source>
        <dbReference type="SAM" id="Phobius"/>
    </source>
</evidence>
<evidence type="ECO:0000313" key="6">
    <source>
        <dbReference type="EMBL" id="OXR45675.1"/>
    </source>
</evidence>
<feature type="transmembrane region" description="Helical" evidence="5">
    <location>
        <begin position="207"/>
        <end position="224"/>
    </location>
</feature>
<gene>
    <name evidence="6" type="ORF">B7C42_01967</name>
</gene>
<dbReference type="PANTHER" id="PTHR40761">
    <property type="entry name" value="CONSERVED INTEGRAL MEMBRANE ALANINE VALINE AND LEUCINE RICH PROTEIN-RELATED"/>
    <property type="match status" value="1"/>
</dbReference>
<accession>A0A231H9Y9</accession>
<keyword evidence="2 5" id="KW-0812">Transmembrane</keyword>
<evidence type="ECO:0000256" key="4">
    <source>
        <dbReference type="ARBA" id="ARBA00023136"/>
    </source>
</evidence>
<comment type="caution">
    <text evidence="6">The sequence shown here is derived from an EMBL/GenBank/DDBJ whole genome shotgun (WGS) entry which is preliminary data.</text>
</comment>
<organism evidence="6 7">
    <name type="scientific">Nocardia cerradoensis</name>
    <dbReference type="NCBI Taxonomy" id="85688"/>
    <lineage>
        <taxon>Bacteria</taxon>
        <taxon>Bacillati</taxon>
        <taxon>Actinomycetota</taxon>
        <taxon>Actinomycetes</taxon>
        <taxon>Mycobacteriales</taxon>
        <taxon>Nocardiaceae</taxon>
        <taxon>Nocardia</taxon>
    </lineage>
</organism>
<sequence>MNQSLTYGLPAVVVAAALYGCAPVVQAAAARQTAPGGGLGLALLARLAVRPLWLLGLSCEIGGFAAEAYAFSIAPATLVAPLLTLDMVFLVVLARRGLGERLAVVGRYGIAAMVLGTGLMAYAFAGESSLGSPASDAQMVLFAVVGAVAAGAGAVAGDLGSRTGRASVAALGFGAAAGIAYGIATVATRQFGLTFDVHDPWRLLATPTPYVLAVCSLLAISLLQRGLQAGAAVLTFPVTSVVSSLVPVALGIAVLGDEVPGGRAGAAFAVALVAISVGVTCLGRDRAAAARGIETATDLTTRSTG</sequence>
<feature type="transmembrane region" description="Helical" evidence="5">
    <location>
        <begin position="6"/>
        <end position="25"/>
    </location>
</feature>
<keyword evidence="3 5" id="KW-1133">Transmembrane helix</keyword>
<feature type="transmembrane region" description="Helical" evidence="5">
    <location>
        <begin position="105"/>
        <end position="125"/>
    </location>
</feature>
<name>A0A231H9Y9_9NOCA</name>
<feature type="transmembrane region" description="Helical" evidence="5">
    <location>
        <begin position="168"/>
        <end position="187"/>
    </location>
</feature>
<keyword evidence="4 5" id="KW-0472">Membrane</keyword>
<dbReference type="InterPro" id="IPR008521">
    <property type="entry name" value="Mg_trans_NIPA"/>
</dbReference>
<dbReference type="PANTHER" id="PTHR40761:SF1">
    <property type="entry name" value="CONSERVED INTEGRAL MEMBRANE ALANINE VALINE AND LEUCINE RICH PROTEIN-RELATED"/>
    <property type="match status" value="1"/>
</dbReference>
<evidence type="ECO:0000256" key="2">
    <source>
        <dbReference type="ARBA" id="ARBA00022692"/>
    </source>
</evidence>
<evidence type="ECO:0000313" key="7">
    <source>
        <dbReference type="Proteomes" id="UP000215506"/>
    </source>
</evidence>